<keyword evidence="4" id="KW-1133">Transmembrane helix</keyword>
<comment type="subcellular location">
    <subcellularLocation>
        <location evidence="1">Cell membrane</location>
        <topology evidence="1">Multi-pass membrane protein</topology>
    </subcellularLocation>
</comment>
<dbReference type="RefSeq" id="WP_102331515.1">
    <property type="nucleotide sequence ID" value="NZ_CP058566.2"/>
</dbReference>
<dbReference type="PANTHER" id="PTHR38601:SF1">
    <property type="entry name" value="HYDROGENASE-4 COMPONENT E"/>
    <property type="match status" value="1"/>
</dbReference>
<dbReference type="Proteomes" id="UP000235653">
    <property type="component" value="Unassembled WGS sequence"/>
</dbReference>
<dbReference type="EMBL" id="JQAN02000014">
    <property type="protein sequence ID" value="PPD57320.1"/>
    <property type="molecule type" value="Genomic_DNA"/>
</dbReference>
<evidence type="ECO:0000256" key="1">
    <source>
        <dbReference type="ARBA" id="ARBA00004651"/>
    </source>
</evidence>
<evidence type="ECO:0000256" key="2">
    <source>
        <dbReference type="ARBA" id="ARBA00022475"/>
    </source>
</evidence>
<evidence type="ECO:0000256" key="3">
    <source>
        <dbReference type="ARBA" id="ARBA00022692"/>
    </source>
</evidence>
<keyword evidence="3" id="KW-0812">Transmembrane</keyword>
<dbReference type="AlphaFoldDB" id="A0A2P5P4V1"/>
<organism evidence="6 7">
    <name type="scientific">Dehalogenimonas etheniformans</name>
    <dbReference type="NCBI Taxonomy" id="1536648"/>
    <lineage>
        <taxon>Bacteria</taxon>
        <taxon>Bacillati</taxon>
        <taxon>Chloroflexota</taxon>
        <taxon>Dehalococcoidia</taxon>
        <taxon>Dehalococcoidales</taxon>
        <taxon>Dehalococcoidaceae</taxon>
        <taxon>Dehalogenimonas</taxon>
    </lineage>
</organism>
<reference evidence="6 7" key="1">
    <citation type="journal article" date="2017" name="ISME J.">
        <title>Grape pomace compost harbors organohalide-respiring Dehalogenimonas species with novel reductive dehalogenase genes.</title>
        <authorList>
            <person name="Yang Y."/>
            <person name="Higgins S.A."/>
            <person name="Yan J."/>
            <person name="Simsir B."/>
            <person name="Chourey K."/>
            <person name="Iyer R."/>
            <person name="Hettich R.L."/>
            <person name="Baldwin B."/>
            <person name="Ogles D.M."/>
            <person name="Loffler F.E."/>
        </authorList>
    </citation>
    <scope>NUCLEOTIDE SEQUENCE [LARGE SCALE GENOMIC DNA]</scope>
    <source>
        <strain evidence="6 7">GP</strain>
    </source>
</reference>
<evidence type="ECO:0000256" key="4">
    <source>
        <dbReference type="ARBA" id="ARBA00022989"/>
    </source>
</evidence>
<evidence type="ECO:0000256" key="5">
    <source>
        <dbReference type="ARBA" id="ARBA00023136"/>
    </source>
</evidence>
<evidence type="ECO:0000313" key="7">
    <source>
        <dbReference type="Proteomes" id="UP000235653"/>
    </source>
</evidence>
<dbReference type="GO" id="GO:0005886">
    <property type="term" value="C:plasma membrane"/>
    <property type="evidence" value="ECO:0007669"/>
    <property type="project" value="UniProtKB-SubCell"/>
</dbReference>
<accession>A0A2P5P4V1</accession>
<dbReference type="PANTHER" id="PTHR38601">
    <property type="entry name" value="HYDROGENASE-4 COMPONENT E"/>
    <property type="match status" value="1"/>
</dbReference>
<sequence>MTDMLFGDDIIKILLVFLIGSAALIITQRSLTSLFSIYALQSGILAAIALVLFSREATLSLLLMALLTILSKVIIIPMFLRRLLAVMPIKRDLEFRYLTPIGSIMLSAALFFVVYTAFNVFSASLSVGPLFLLGAVIGVSLALMGMLVVMSRRKVVTKIIGYLTMENGVLLFSLFIAEMPFIIEVLIVVDLLMIIVLSTVLAFGIDSSVEAFHKRLSQLGLESED</sequence>
<comment type="caution">
    <text evidence="6">The sequence shown here is derived from an EMBL/GenBank/DDBJ whole genome shotgun (WGS) entry which is preliminary data.</text>
</comment>
<keyword evidence="2" id="KW-1003">Cell membrane</keyword>
<keyword evidence="5" id="KW-0472">Membrane</keyword>
<dbReference type="OrthoDB" id="156424at2"/>
<gene>
    <name evidence="6" type="ORF">JP09_009760</name>
</gene>
<name>A0A2P5P4V1_9CHLR</name>
<proteinExistence type="predicted"/>
<dbReference type="InterPro" id="IPR038730">
    <property type="entry name" value="HyfE-like"/>
</dbReference>
<protein>
    <submittedName>
        <fullName evidence="6">Hydrogenase subunit</fullName>
    </submittedName>
</protein>
<evidence type="ECO:0000313" key="6">
    <source>
        <dbReference type="EMBL" id="PPD57320.1"/>
    </source>
</evidence>
<keyword evidence="7" id="KW-1185">Reference proteome</keyword>